<dbReference type="PROSITE" id="PS50106">
    <property type="entry name" value="PDZ"/>
    <property type="match status" value="1"/>
</dbReference>
<dbReference type="AlphaFoldDB" id="C6E1E6"/>
<dbReference type="Gene3D" id="2.30.42.10">
    <property type="match status" value="1"/>
</dbReference>
<feature type="chain" id="PRO_5002964441" evidence="4">
    <location>
        <begin position="35"/>
        <end position="1010"/>
    </location>
</feature>
<dbReference type="STRING" id="443144.GM21_2758"/>
<dbReference type="SMART" id="SM00248">
    <property type="entry name" value="ANK"/>
    <property type="match status" value="4"/>
</dbReference>
<evidence type="ECO:0000259" key="5">
    <source>
        <dbReference type="PROSITE" id="PS50106"/>
    </source>
</evidence>
<keyword evidence="1" id="KW-0677">Repeat</keyword>
<dbReference type="InterPro" id="IPR036770">
    <property type="entry name" value="Ankyrin_rpt-contain_sf"/>
</dbReference>
<keyword evidence="4" id="KW-0732">Signal</keyword>
<dbReference type="Pfam" id="PF13180">
    <property type="entry name" value="PDZ_2"/>
    <property type="match status" value="1"/>
</dbReference>
<proteinExistence type="predicted"/>
<dbReference type="SUPFAM" id="SSF48403">
    <property type="entry name" value="Ankyrin repeat"/>
    <property type="match status" value="1"/>
</dbReference>
<reference evidence="6" key="1">
    <citation type="submission" date="2009-07" db="EMBL/GenBank/DDBJ databases">
        <title>Complete sequence of Geobacter sp. M21.</title>
        <authorList>
            <consortium name="US DOE Joint Genome Institute"/>
            <person name="Lucas S."/>
            <person name="Copeland A."/>
            <person name="Lapidus A."/>
            <person name="Glavina del Rio T."/>
            <person name="Dalin E."/>
            <person name="Tice H."/>
            <person name="Bruce D."/>
            <person name="Goodwin L."/>
            <person name="Pitluck S."/>
            <person name="Saunders E."/>
            <person name="Brettin T."/>
            <person name="Detter J.C."/>
            <person name="Han C."/>
            <person name="Larimer F."/>
            <person name="Land M."/>
            <person name="Hauser L."/>
            <person name="Kyrpides N."/>
            <person name="Ovchinnikova G."/>
            <person name="Lovley D."/>
        </authorList>
    </citation>
    <scope>NUCLEOTIDE SEQUENCE [LARGE SCALE GENOMIC DNA]</scope>
    <source>
        <strain evidence="6">M21</strain>
    </source>
</reference>
<dbReference type="Gene3D" id="1.25.40.20">
    <property type="entry name" value="Ankyrin repeat-containing domain"/>
    <property type="match status" value="1"/>
</dbReference>
<evidence type="ECO:0000256" key="3">
    <source>
        <dbReference type="PROSITE-ProRule" id="PRU00023"/>
    </source>
</evidence>
<dbReference type="InterPro" id="IPR036034">
    <property type="entry name" value="PDZ_sf"/>
</dbReference>
<dbReference type="KEGG" id="gem:GM21_2758"/>
<dbReference type="OrthoDB" id="9758917at2"/>
<gene>
    <name evidence="6" type="ordered locus">GM21_2758</name>
</gene>
<dbReference type="PROSITE" id="PS50088">
    <property type="entry name" value="ANK_REPEAT"/>
    <property type="match status" value="1"/>
</dbReference>
<feature type="repeat" description="ANK" evidence="3">
    <location>
        <begin position="530"/>
        <end position="562"/>
    </location>
</feature>
<dbReference type="Pfam" id="PF12796">
    <property type="entry name" value="Ank_2"/>
    <property type="match status" value="1"/>
</dbReference>
<dbReference type="PROSITE" id="PS50297">
    <property type="entry name" value="ANK_REP_REGION"/>
    <property type="match status" value="1"/>
</dbReference>
<keyword evidence="2 3" id="KW-0040">ANK repeat</keyword>
<feature type="domain" description="PDZ" evidence="5">
    <location>
        <begin position="863"/>
        <end position="948"/>
    </location>
</feature>
<name>C6E1E6_GEOSM</name>
<dbReference type="eggNOG" id="COG0265">
    <property type="taxonomic scope" value="Bacteria"/>
</dbReference>
<dbReference type="PANTHER" id="PTHR24189">
    <property type="entry name" value="MYOTROPHIN"/>
    <property type="match status" value="1"/>
</dbReference>
<dbReference type="InterPro" id="IPR002110">
    <property type="entry name" value="Ankyrin_rpt"/>
</dbReference>
<evidence type="ECO:0000256" key="2">
    <source>
        <dbReference type="ARBA" id="ARBA00023043"/>
    </source>
</evidence>
<organism evidence="6">
    <name type="scientific">Geobacter sp. (strain M21)</name>
    <dbReference type="NCBI Taxonomy" id="443144"/>
    <lineage>
        <taxon>Bacteria</taxon>
        <taxon>Pseudomonadati</taxon>
        <taxon>Thermodesulfobacteriota</taxon>
        <taxon>Desulfuromonadia</taxon>
        <taxon>Geobacterales</taxon>
        <taxon>Geobacteraceae</taxon>
        <taxon>Geobacter</taxon>
    </lineage>
</organism>
<protein>
    <submittedName>
        <fullName evidence="6">PDZ/DHR/GLGF domain protein</fullName>
    </submittedName>
</protein>
<evidence type="ECO:0000256" key="4">
    <source>
        <dbReference type="SAM" id="SignalP"/>
    </source>
</evidence>
<dbReference type="eggNOG" id="COG0666">
    <property type="taxonomic scope" value="Bacteria"/>
</dbReference>
<dbReference type="InterPro" id="IPR050745">
    <property type="entry name" value="Multifunctional_regulatory"/>
</dbReference>
<dbReference type="HOGENOM" id="CLU_297855_0_0_7"/>
<feature type="signal peptide" evidence="4">
    <location>
        <begin position="1"/>
        <end position="34"/>
    </location>
</feature>
<dbReference type="SMART" id="SM00228">
    <property type="entry name" value="PDZ"/>
    <property type="match status" value="1"/>
</dbReference>
<sequence>MDPVRRVIKRQIALPAIAAQVCLLVLVMTGTAAAKSASRPSAVVKPPAAVKAPPAASPAATAPAATAEREPAPALFGDATFLLPRGAKVAARWVLPPLEKGRDAIFSVDAAGSPVIAFSGDSNYHLLHPDRNYVVAVRATISGMTHLANGVLLLSSGNDLLLVAEPKEKTLDKKGVPYAALQPLTKIPLRKIEVLTSVGTTVYCAGIDARSGRHALYLLRSLKGGGILDMELAYESQEPITAVTADADAIYVAKGRTVVRYLVKDGTQTPFYTHPSKTVTGLAMTPAGLVVSTGREIVLAGRGGALEIMASSAHRIAMAGETLYVFFNSSLGVLALDNLADLGRFNLAVRPVTPGEAQSPLAVSSVSFFESDSLQNTHGFSESFDRKAVRRIVAQIELDPASLAGSRGDHVVTLSWHEPNGGMLKSTSHQVTKQSGGRIFATLGGKAQRGYSPPHWTNNGEAFLRYTDELANNYPGRYRMLVQVDGIAAGEWSFILTGQATAEQAISRDDLQALKTMLDQGLSARSKSEDGEPLVTTAVRFGSVRAVQLLLERGADANATDKEGYPSLARAEYAGDWRTKAELLLRHGANVNAPRYPGGPPLVETFSADFTLFMLQNGADFRYETKYGKRSVLGEMYDSTCTEEILSLLIKRGADLNETTSFVHFSPLGRAIYSGNERCTQLLLEKGASTAVVQKEPNRRPRSALYVAFENLDRSSDPKDKAARRRIVRLLLQKGATFKPGKKLSTSAYFDLPKDDYIRQMDETASIVAGEGSLMFLGEGPTFFEQVDMIGMLEQQDAALETATKSKDPAIRELALSTHLGRVRELTAKARDQYDMGFQVHKHCEQAFQLSEAQYRPAQVDVVPELQQPPPGGQGKSQLGVKLLKRAAGGAYVQGVMPGGPAERAGLKTGDIILALDTQKMKDADEVAATAARLAPGMPVRVTFLRDEPLRMPDLQLSCGLVETEYKDHWGYAEMNLTRWLAAHPDAAASAEVRARLKQITSGVRKQLPI</sequence>
<dbReference type="SUPFAM" id="SSF50156">
    <property type="entry name" value="PDZ domain-like"/>
    <property type="match status" value="1"/>
</dbReference>
<evidence type="ECO:0000313" key="6">
    <source>
        <dbReference type="EMBL" id="ACT18794.1"/>
    </source>
</evidence>
<evidence type="ECO:0000256" key="1">
    <source>
        <dbReference type="ARBA" id="ARBA00022737"/>
    </source>
</evidence>
<dbReference type="InterPro" id="IPR001478">
    <property type="entry name" value="PDZ"/>
</dbReference>
<accession>C6E1E6</accession>
<dbReference type="EMBL" id="CP001661">
    <property type="protein sequence ID" value="ACT18794.1"/>
    <property type="molecule type" value="Genomic_DNA"/>
</dbReference>